<dbReference type="STRING" id="1385369.N825_21240"/>
<dbReference type="RefSeq" id="WP_157619592.1">
    <property type="nucleotide sequence ID" value="NZ_AVFL01000030.1"/>
</dbReference>
<keyword evidence="2" id="KW-1185">Reference proteome</keyword>
<evidence type="ECO:0000313" key="2">
    <source>
        <dbReference type="Proteomes" id="UP000019486"/>
    </source>
</evidence>
<dbReference type="OrthoDB" id="8482111at2"/>
<accession>W9GTC0</accession>
<reference evidence="1 2" key="1">
    <citation type="submission" date="2013-08" db="EMBL/GenBank/DDBJ databases">
        <title>The genome sequence of Skermanella stibiiresistens.</title>
        <authorList>
            <person name="Zhu W."/>
            <person name="Wang G."/>
        </authorList>
    </citation>
    <scope>NUCLEOTIDE SEQUENCE [LARGE SCALE GENOMIC DNA]</scope>
    <source>
        <strain evidence="1 2">SB22</strain>
    </source>
</reference>
<name>W9GTC0_9PROT</name>
<comment type="caution">
    <text evidence="1">The sequence shown here is derived from an EMBL/GenBank/DDBJ whole genome shotgun (WGS) entry which is preliminary data.</text>
</comment>
<dbReference type="Proteomes" id="UP000019486">
    <property type="component" value="Unassembled WGS sequence"/>
</dbReference>
<evidence type="ECO:0000313" key="1">
    <source>
        <dbReference type="EMBL" id="EWY37115.1"/>
    </source>
</evidence>
<gene>
    <name evidence="1" type="ORF">N825_21240</name>
</gene>
<dbReference type="EMBL" id="AVFL01000030">
    <property type="protein sequence ID" value="EWY37115.1"/>
    <property type="molecule type" value="Genomic_DNA"/>
</dbReference>
<organism evidence="1 2">
    <name type="scientific">Skermanella stibiiresistens SB22</name>
    <dbReference type="NCBI Taxonomy" id="1385369"/>
    <lineage>
        <taxon>Bacteria</taxon>
        <taxon>Pseudomonadati</taxon>
        <taxon>Pseudomonadota</taxon>
        <taxon>Alphaproteobacteria</taxon>
        <taxon>Rhodospirillales</taxon>
        <taxon>Azospirillaceae</taxon>
        <taxon>Skermanella</taxon>
    </lineage>
</organism>
<sequence>MDTMTQSNADLAIQSAEAARTLTGQAGHLNELMDFFRRDGGSAEKRMG</sequence>
<evidence type="ECO:0008006" key="3">
    <source>
        <dbReference type="Google" id="ProtNLM"/>
    </source>
</evidence>
<dbReference type="AlphaFoldDB" id="W9GTC0"/>
<protein>
    <recommendedName>
        <fullName evidence="3">Methyl-accepting chemotaxis protein</fullName>
    </recommendedName>
</protein>
<proteinExistence type="predicted"/>